<dbReference type="EMBL" id="JACGWN010000011">
    <property type="protein sequence ID" value="KAL0420274.1"/>
    <property type="molecule type" value="Genomic_DNA"/>
</dbReference>
<evidence type="ECO:0000259" key="1">
    <source>
        <dbReference type="Pfam" id="PF00078"/>
    </source>
</evidence>
<name>A0AAW2UT59_9LAMI</name>
<dbReference type="Gene3D" id="3.10.10.10">
    <property type="entry name" value="HIV Type 1 Reverse Transcriptase, subunit A, domain 1"/>
    <property type="match status" value="1"/>
</dbReference>
<dbReference type="InterPro" id="IPR053134">
    <property type="entry name" value="RNA-dir_DNA_polymerase"/>
</dbReference>
<dbReference type="Pfam" id="PF00078">
    <property type="entry name" value="RVT_1"/>
    <property type="match status" value="1"/>
</dbReference>
<gene>
    <name evidence="2" type="ORF">Slati_3050300</name>
</gene>
<dbReference type="CDD" id="cd01647">
    <property type="entry name" value="RT_LTR"/>
    <property type="match status" value="1"/>
</dbReference>
<dbReference type="InterPro" id="IPR000477">
    <property type="entry name" value="RT_dom"/>
</dbReference>
<dbReference type="SUPFAM" id="SSF56672">
    <property type="entry name" value="DNA/RNA polymerases"/>
    <property type="match status" value="1"/>
</dbReference>
<protein>
    <submittedName>
        <fullName evidence="2">Transposon Tf2-12 polyprotein</fullName>
    </submittedName>
</protein>
<organism evidence="2">
    <name type="scientific">Sesamum latifolium</name>
    <dbReference type="NCBI Taxonomy" id="2727402"/>
    <lineage>
        <taxon>Eukaryota</taxon>
        <taxon>Viridiplantae</taxon>
        <taxon>Streptophyta</taxon>
        <taxon>Embryophyta</taxon>
        <taxon>Tracheophyta</taxon>
        <taxon>Spermatophyta</taxon>
        <taxon>Magnoliopsida</taxon>
        <taxon>eudicotyledons</taxon>
        <taxon>Gunneridae</taxon>
        <taxon>Pentapetalae</taxon>
        <taxon>asterids</taxon>
        <taxon>lamiids</taxon>
        <taxon>Lamiales</taxon>
        <taxon>Pedaliaceae</taxon>
        <taxon>Sesamum</taxon>
    </lineage>
</organism>
<evidence type="ECO:0000313" key="2">
    <source>
        <dbReference type="EMBL" id="KAL0420274.1"/>
    </source>
</evidence>
<comment type="caution">
    <text evidence="2">The sequence shown here is derived from an EMBL/GenBank/DDBJ whole genome shotgun (WGS) entry which is preliminary data.</text>
</comment>
<reference evidence="2" key="1">
    <citation type="submission" date="2020-06" db="EMBL/GenBank/DDBJ databases">
        <authorList>
            <person name="Li T."/>
            <person name="Hu X."/>
            <person name="Zhang T."/>
            <person name="Song X."/>
            <person name="Zhang H."/>
            <person name="Dai N."/>
            <person name="Sheng W."/>
            <person name="Hou X."/>
            <person name="Wei L."/>
        </authorList>
    </citation>
    <scope>NUCLEOTIDE SEQUENCE</scope>
    <source>
        <strain evidence="2">KEN1</strain>
        <tissue evidence="2">Leaf</tissue>
    </source>
</reference>
<reference evidence="2" key="2">
    <citation type="journal article" date="2024" name="Plant">
        <title>Genomic evolution and insights into agronomic trait innovations of Sesamum species.</title>
        <authorList>
            <person name="Miao H."/>
            <person name="Wang L."/>
            <person name="Qu L."/>
            <person name="Liu H."/>
            <person name="Sun Y."/>
            <person name="Le M."/>
            <person name="Wang Q."/>
            <person name="Wei S."/>
            <person name="Zheng Y."/>
            <person name="Lin W."/>
            <person name="Duan Y."/>
            <person name="Cao H."/>
            <person name="Xiong S."/>
            <person name="Wang X."/>
            <person name="Wei L."/>
            <person name="Li C."/>
            <person name="Ma Q."/>
            <person name="Ju M."/>
            <person name="Zhao R."/>
            <person name="Li G."/>
            <person name="Mu C."/>
            <person name="Tian Q."/>
            <person name="Mei H."/>
            <person name="Zhang T."/>
            <person name="Gao T."/>
            <person name="Zhang H."/>
        </authorList>
    </citation>
    <scope>NUCLEOTIDE SEQUENCE</scope>
    <source>
        <strain evidence="2">KEN1</strain>
    </source>
</reference>
<dbReference type="Gene3D" id="3.30.70.270">
    <property type="match status" value="1"/>
</dbReference>
<dbReference type="InterPro" id="IPR043502">
    <property type="entry name" value="DNA/RNA_pol_sf"/>
</dbReference>
<sequence>MSPLIEDGEIDAEDAPVELEEGVKATVDELREVNLGNIEDPRPIYTSASVTQEEDEAYIILLHEFKDVFAWSYKKMPGLDPKVAVHHLSVRKGARLVKQGQRRFRPELIPLIETEVNKLIEVGFIREVKYPMWISSIVPVRKKNGQIRVCVDFRDLNNACPKDDFPLPIVELMIDATMGHEVLSFMDGSSGYNQIRMAPADEELTAFRTPKGIYCYKVMPFWLKNAGATYQRAMQRIFDDMLQKNVECYVDDLVVKSKKREDHLYDLRKVFEHLRRYQLKMNPSKCAFGVISGKFLGFIVRQRGIEIEQAKIDAILKCQNLETSTSSKVCKES</sequence>
<proteinExistence type="predicted"/>
<dbReference type="AlphaFoldDB" id="A0AAW2UT59"/>
<feature type="domain" description="Reverse transcriptase" evidence="1">
    <location>
        <begin position="140"/>
        <end position="300"/>
    </location>
</feature>
<dbReference type="PANTHER" id="PTHR24559">
    <property type="entry name" value="TRANSPOSON TY3-I GAG-POL POLYPROTEIN"/>
    <property type="match status" value="1"/>
</dbReference>
<dbReference type="InterPro" id="IPR043128">
    <property type="entry name" value="Rev_trsase/Diguanyl_cyclase"/>
</dbReference>
<accession>A0AAW2UT59</accession>
<dbReference type="PANTHER" id="PTHR24559:SF439">
    <property type="entry name" value="RETROTRANSPOSON, UNCLASSIFIED-LIKE PROTEIN"/>
    <property type="match status" value="1"/>
</dbReference>